<proteinExistence type="predicted"/>
<comment type="caution">
    <text evidence="1">The sequence shown here is derived from an EMBL/GenBank/DDBJ whole genome shotgun (WGS) entry which is preliminary data.</text>
</comment>
<organism evidence="1 2">
    <name type="scientific">Chitinimonas lacunae</name>
    <dbReference type="NCBI Taxonomy" id="1963018"/>
    <lineage>
        <taxon>Bacteria</taxon>
        <taxon>Pseudomonadati</taxon>
        <taxon>Pseudomonadota</taxon>
        <taxon>Betaproteobacteria</taxon>
        <taxon>Neisseriales</taxon>
        <taxon>Chitinibacteraceae</taxon>
        <taxon>Chitinimonas</taxon>
    </lineage>
</organism>
<accession>A0ABV8MJG3</accession>
<sequence>MFNGRTYGNCFSAYLASTLQAPIDCIPHFMHDGPTRDVWLQRVNTWLQPFNLGYVDLANTFDPKRSGLSGLHHEWRGRTGENTWHSMVAVDDVVVHDPDPHGVQLVSEDREVGVLIVLQPSRPIRLPRWWTVWRWWRRLAMWVGRR</sequence>
<name>A0ABV8MJG3_9NEIS</name>
<evidence type="ECO:0000313" key="2">
    <source>
        <dbReference type="Proteomes" id="UP001595791"/>
    </source>
</evidence>
<gene>
    <name evidence="1" type="ORF">ACFOW7_02765</name>
</gene>
<protein>
    <submittedName>
        <fullName evidence="1">Uncharacterized protein</fullName>
    </submittedName>
</protein>
<dbReference type="EMBL" id="JBHSBU010000001">
    <property type="protein sequence ID" value="MFC4158274.1"/>
    <property type="molecule type" value="Genomic_DNA"/>
</dbReference>
<dbReference type="RefSeq" id="WP_378160768.1">
    <property type="nucleotide sequence ID" value="NZ_JBHSBU010000001.1"/>
</dbReference>
<evidence type="ECO:0000313" key="1">
    <source>
        <dbReference type="EMBL" id="MFC4158274.1"/>
    </source>
</evidence>
<keyword evidence="2" id="KW-1185">Reference proteome</keyword>
<reference evidence="2" key="1">
    <citation type="journal article" date="2019" name="Int. J. Syst. Evol. Microbiol.">
        <title>The Global Catalogue of Microorganisms (GCM) 10K type strain sequencing project: providing services to taxonomists for standard genome sequencing and annotation.</title>
        <authorList>
            <consortium name="The Broad Institute Genomics Platform"/>
            <consortium name="The Broad Institute Genome Sequencing Center for Infectious Disease"/>
            <person name="Wu L."/>
            <person name="Ma J."/>
        </authorList>
    </citation>
    <scope>NUCLEOTIDE SEQUENCE [LARGE SCALE GENOMIC DNA]</scope>
    <source>
        <strain evidence="2">LMG 29894</strain>
    </source>
</reference>
<dbReference type="Proteomes" id="UP001595791">
    <property type="component" value="Unassembled WGS sequence"/>
</dbReference>